<evidence type="ECO:0000256" key="5">
    <source>
        <dbReference type="ARBA" id="ARBA00023004"/>
    </source>
</evidence>
<evidence type="ECO:0000256" key="1">
    <source>
        <dbReference type="ARBA" id="ARBA00010617"/>
    </source>
</evidence>
<accession>A0AAN8VP25</accession>
<dbReference type="AlphaFoldDB" id="A0AAN8VP25"/>
<keyword evidence="6" id="KW-0503">Monooxygenase</keyword>
<evidence type="ECO:0000256" key="7">
    <source>
        <dbReference type="SAM" id="SignalP"/>
    </source>
</evidence>
<dbReference type="Gene3D" id="1.10.630.10">
    <property type="entry name" value="Cytochrome P450"/>
    <property type="match status" value="1"/>
</dbReference>
<dbReference type="SUPFAM" id="SSF48264">
    <property type="entry name" value="Cytochrome P450"/>
    <property type="match status" value="1"/>
</dbReference>
<feature type="chain" id="PRO_5042968074" evidence="7">
    <location>
        <begin position="23"/>
        <end position="342"/>
    </location>
</feature>
<sequence>MELWSSLLCLLLICTLIQTLLSVSKSSKSKRLPPGPIPYPIVGNLLELGNKPHKSLAQLAKVHGPVMSLKLGQITTVVISSAPMAREILQIQDLCFSSRTIPESIKAHNHDQFSVAWLPSTTQWRNLRKISNTHIFTTQKLDANQHLRRKKIEELLAHVQKCCEAGHAVDIGKAAFMTTLNLLSNTVFSVDLVNPNSDAAQEFKSIFWGIMEEAGKPNLADFFPVLKKIDPQGIRRKMSYHFGKMFQIFDKFIDERLESRKTSGSVANVDVLDILLNLNQESQEIDMTHIKHLLLDLLVAGTDTSSNTLEWAMAEILCSPETLSRVQAELNQIINVKIQILN</sequence>
<evidence type="ECO:0000313" key="9">
    <source>
        <dbReference type="Proteomes" id="UP001370490"/>
    </source>
</evidence>
<comment type="caution">
    <text evidence="8">The sequence shown here is derived from an EMBL/GenBank/DDBJ whole genome shotgun (WGS) entry which is preliminary data.</text>
</comment>
<keyword evidence="5" id="KW-0408">Iron</keyword>
<dbReference type="Pfam" id="PF00067">
    <property type="entry name" value="p450"/>
    <property type="match status" value="1"/>
</dbReference>
<dbReference type="GO" id="GO:0004497">
    <property type="term" value="F:monooxygenase activity"/>
    <property type="evidence" value="ECO:0007669"/>
    <property type="project" value="UniProtKB-KW"/>
</dbReference>
<evidence type="ECO:0000256" key="3">
    <source>
        <dbReference type="ARBA" id="ARBA00022723"/>
    </source>
</evidence>
<proteinExistence type="inferred from homology"/>
<dbReference type="PANTHER" id="PTHR47950:SF4">
    <property type="entry name" value="GERANIOL 8-HYDROXYLASE-LIKE"/>
    <property type="match status" value="1"/>
</dbReference>
<dbReference type="PANTHER" id="PTHR47950">
    <property type="entry name" value="CYTOCHROME P450, FAMILY 76, SUBFAMILY C, POLYPEPTIDE 5-RELATED"/>
    <property type="match status" value="1"/>
</dbReference>
<dbReference type="GO" id="GO:0005506">
    <property type="term" value="F:iron ion binding"/>
    <property type="evidence" value="ECO:0007669"/>
    <property type="project" value="InterPro"/>
</dbReference>
<evidence type="ECO:0000256" key="2">
    <source>
        <dbReference type="ARBA" id="ARBA00022617"/>
    </source>
</evidence>
<dbReference type="InterPro" id="IPR036396">
    <property type="entry name" value="Cyt_P450_sf"/>
</dbReference>
<dbReference type="GO" id="GO:0020037">
    <property type="term" value="F:heme binding"/>
    <property type="evidence" value="ECO:0007669"/>
    <property type="project" value="InterPro"/>
</dbReference>
<reference evidence="8 9" key="1">
    <citation type="submission" date="2023-12" db="EMBL/GenBank/DDBJ databases">
        <title>A high-quality genome assembly for Dillenia turbinata (Dilleniales).</title>
        <authorList>
            <person name="Chanderbali A."/>
        </authorList>
    </citation>
    <scope>NUCLEOTIDE SEQUENCE [LARGE SCALE GENOMIC DNA]</scope>
    <source>
        <strain evidence="8">LSX21</strain>
        <tissue evidence="8">Leaf</tissue>
    </source>
</reference>
<evidence type="ECO:0000313" key="8">
    <source>
        <dbReference type="EMBL" id="KAK6935284.1"/>
    </source>
</evidence>
<dbReference type="InterPro" id="IPR002401">
    <property type="entry name" value="Cyt_P450_E_grp-I"/>
</dbReference>
<keyword evidence="9" id="KW-1185">Reference proteome</keyword>
<gene>
    <name evidence="8" type="ORF">RJ641_035439</name>
</gene>
<feature type="signal peptide" evidence="7">
    <location>
        <begin position="1"/>
        <end position="22"/>
    </location>
</feature>
<dbReference type="PRINTS" id="PR00463">
    <property type="entry name" value="EP450I"/>
</dbReference>
<keyword evidence="4" id="KW-0560">Oxidoreductase</keyword>
<keyword evidence="7" id="KW-0732">Signal</keyword>
<dbReference type="GO" id="GO:0016705">
    <property type="term" value="F:oxidoreductase activity, acting on paired donors, with incorporation or reduction of molecular oxygen"/>
    <property type="evidence" value="ECO:0007669"/>
    <property type="project" value="InterPro"/>
</dbReference>
<comment type="similarity">
    <text evidence="1">Belongs to the cytochrome P450 family.</text>
</comment>
<name>A0AAN8VP25_9MAGN</name>
<evidence type="ECO:0000256" key="6">
    <source>
        <dbReference type="ARBA" id="ARBA00023033"/>
    </source>
</evidence>
<dbReference type="InterPro" id="IPR001128">
    <property type="entry name" value="Cyt_P450"/>
</dbReference>
<organism evidence="8 9">
    <name type="scientific">Dillenia turbinata</name>
    <dbReference type="NCBI Taxonomy" id="194707"/>
    <lineage>
        <taxon>Eukaryota</taxon>
        <taxon>Viridiplantae</taxon>
        <taxon>Streptophyta</taxon>
        <taxon>Embryophyta</taxon>
        <taxon>Tracheophyta</taxon>
        <taxon>Spermatophyta</taxon>
        <taxon>Magnoliopsida</taxon>
        <taxon>eudicotyledons</taxon>
        <taxon>Gunneridae</taxon>
        <taxon>Pentapetalae</taxon>
        <taxon>Dilleniales</taxon>
        <taxon>Dilleniaceae</taxon>
        <taxon>Dillenia</taxon>
    </lineage>
</organism>
<dbReference type="Proteomes" id="UP001370490">
    <property type="component" value="Unassembled WGS sequence"/>
</dbReference>
<evidence type="ECO:0000256" key="4">
    <source>
        <dbReference type="ARBA" id="ARBA00023002"/>
    </source>
</evidence>
<dbReference type="EMBL" id="JBAMMX010000008">
    <property type="protein sequence ID" value="KAK6935284.1"/>
    <property type="molecule type" value="Genomic_DNA"/>
</dbReference>
<keyword evidence="2" id="KW-0349">Heme</keyword>
<keyword evidence="3" id="KW-0479">Metal-binding</keyword>
<protein>
    <submittedName>
        <fullName evidence="8">Cytochrome P450</fullName>
    </submittedName>
</protein>